<dbReference type="InterPro" id="IPR001123">
    <property type="entry name" value="LeuE-type"/>
</dbReference>
<evidence type="ECO:0000256" key="5">
    <source>
        <dbReference type="ARBA" id="ARBA00023136"/>
    </source>
</evidence>
<dbReference type="EMBL" id="PRDL01000001">
    <property type="protein sequence ID" value="MBE8716113.1"/>
    <property type="molecule type" value="Genomic_DNA"/>
</dbReference>
<organism evidence="7 8">
    <name type="scientific">Cellvibrio polysaccharolyticus</name>
    <dbReference type="NCBI Taxonomy" id="2082724"/>
    <lineage>
        <taxon>Bacteria</taxon>
        <taxon>Pseudomonadati</taxon>
        <taxon>Pseudomonadota</taxon>
        <taxon>Gammaproteobacteria</taxon>
        <taxon>Cellvibrionales</taxon>
        <taxon>Cellvibrionaceae</taxon>
        <taxon>Cellvibrio</taxon>
    </lineage>
</organism>
<protein>
    <submittedName>
        <fullName evidence="7">Lysine transporter LysE</fullName>
    </submittedName>
</protein>
<reference evidence="7" key="1">
    <citation type="submission" date="2018-07" db="EMBL/GenBank/DDBJ databases">
        <title>Genome assembly of strain Ka43.</title>
        <authorList>
            <person name="Kukolya J."/>
            <person name="Nagy I."/>
            <person name="Horvath B."/>
            <person name="Toth A."/>
        </authorList>
    </citation>
    <scope>NUCLEOTIDE SEQUENCE</scope>
    <source>
        <strain evidence="7">KB43</strain>
    </source>
</reference>
<keyword evidence="8" id="KW-1185">Reference proteome</keyword>
<name>A0A928YUI4_9GAMM</name>
<dbReference type="AlphaFoldDB" id="A0A928YUI4"/>
<keyword evidence="4 6" id="KW-1133">Transmembrane helix</keyword>
<feature type="transmembrane region" description="Helical" evidence="6">
    <location>
        <begin position="109"/>
        <end position="131"/>
    </location>
</feature>
<evidence type="ECO:0000256" key="4">
    <source>
        <dbReference type="ARBA" id="ARBA00022989"/>
    </source>
</evidence>
<feature type="transmembrane region" description="Helical" evidence="6">
    <location>
        <begin position="43"/>
        <end position="66"/>
    </location>
</feature>
<dbReference type="RefSeq" id="WP_193906962.1">
    <property type="nucleotide sequence ID" value="NZ_PRDL01000001.1"/>
</dbReference>
<keyword evidence="2" id="KW-1003">Cell membrane</keyword>
<evidence type="ECO:0000256" key="3">
    <source>
        <dbReference type="ARBA" id="ARBA00022692"/>
    </source>
</evidence>
<evidence type="ECO:0000313" key="7">
    <source>
        <dbReference type="EMBL" id="MBE8716113.1"/>
    </source>
</evidence>
<feature type="transmembrane region" description="Helical" evidence="6">
    <location>
        <begin position="12"/>
        <end position="31"/>
    </location>
</feature>
<feature type="transmembrane region" description="Helical" evidence="6">
    <location>
        <begin position="72"/>
        <end position="89"/>
    </location>
</feature>
<evidence type="ECO:0000313" key="8">
    <source>
        <dbReference type="Proteomes" id="UP000652567"/>
    </source>
</evidence>
<feature type="transmembrane region" description="Helical" evidence="6">
    <location>
        <begin position="143"/>
        <end position="172"/>
    </location>
</feature>
<sequence>MLGVVDYPAFVIAFVLLLALPGPGNLAIFVATGRAKLRGGLAATLGIILGDQVLFWTAVAGLAAILATTPGILLVVQVLGAAYLIWLGVQMCRSSGAALPMLQLKPGGYCWQAFLITLLNPKAIMFYMAFLPLFIDREYHQGLITFTFMAANVAVLTLLYGLIVSLLVLRFSSAVSARPAVRKTLECGAGMLLIGFGLQLLLSRL</sequence>
<proteinExistence type="predicted"/>
<comment type="caution">
    <text evidence="7">The sequence shown here is derived from an EMBL/GenBank/DDBJ whole genome shotgun (WGS) entry which is preliminary data.</text>
</comment>
<dbReference type="GO" id="GO:0005886">
    <property type="term" value="C:plasma membrane"/>
    <property type="evidence" value="ECO:0007669"/>
    <property type="project" value="UniProtKB-SubCell"/>
</dbReference>
<dbReference type="Proteomes" id="UP000652567">
    <property type="component" value="Unassembled WGS sequence"/>
</dbReference>
<dbReference type="Pfam" id="PF01810">
    <property type="entry name" value="LysE"/>
    <property type="match status" value="1"/>
</dbReference>
<accession>A0A928YUI4</accession>
<comment type="subcellular location">
    <subcellularLocation>
        <location evidence="1">Cell membrane</location>
        <topology evidence="1">Multi-pass membrane protein</topology>
    </subcellularLocation>
</comment>
<gene>
    <name evidence="7" type="ORF">C4F51_02810</name>
</gene>
<dbReference type="PANTHER" id="PTHR30086:SF20">
    <property type="entry name" value="ARGININE EXPORTER PROTEIN ARGO-RELATED"/>
    <property type="match status" value="1"/>
</dbReference>
<evidence type="ECO:0000256" key="2">
    <source>
        <dbReference type="ARBA" id="ARBA00022475"/>
    </source>
</evidence>
<dbReference type="GO" id="GO:0015171">
    <property type="term" value="F:amino acid transmembrane transporter activity"/>
    <property type="evidence" value="ECO:0007669"/>
    <property type="project" value="TreeGrafter"/>
</dbReference>
<keyword evidence="5 6" id="KW-0472">Membrane</keyword>
<keyword evidence="3 6" id="KW-0812">Transmembrane</keyword>
<evidence type="ECO:0000256" key="1">
    <source>
        <dbReference type="ARBA" id="ARBA00004651"/>
    </source>
</evidence>
<evidence type="ECO:0000256" key="6">
    <source>
        <dbReference type="SAM" id="Phobius"/>
    </source>
</evidence>
<dbReference type="PANTHER" id="PTHR30086">
    <property type="entry name" value="ARGININE EXPORTER PROTEIN ARGO"/>
    <property type="match status" value="1"/>
</dbReference>